<dbReference type="AlphaFoldDB" id="T0F755"/>
<feature type="region of interest" description="Disordered" evidence="4">
    <location>
        <begin position="182"/>
        <end position="201"/>
    </location>
</feature>
<keyword evidence="1" id="KW-0677">Repeat</keyword>
<dbReference type="Proteomes" id="UP000015454">
    <property type="component" value="Unassembled WGS sequence"/>
</dbReference>
<dbReference type="STRING" id="1049789.LEP1GSC050_0726"/>
<evidence type="ECO:0000256" key="3">
    <source>
        <dbReference type="PROSITE-ProRule" id="PRU00339"/>
    </source>
</evidence>
<dbReference type="Pfam" id="PF13181">
    <property type="entry name" value="TPR_8"/>
    <property type="match status" value="2"/>
</dbReference>
<evidence type="ECO:0000313" key="5">
    <source>
        <dbReference type="EMBL" id="EQA46960.1"/>
    </source>
</evidence>
<evidence type="ECO:0000313" key="6">
    <source>
        <dbReference type="Proteomes" id="UP000015454"/>
    </source>
</evidence>
<dbReference type="Pfam" id="PF00515">
    <property type="entry name" value="TPR_1"/>
    <property type="match status" value="1"/>
</dbReference>
<keyword evidence="6" id="KW-1185">Reference proteome</keyword>
<reference evidence="5" key="1">
    <citation type="submission" date="2013-05" db="EMBL/GenBank/DDBJ databases">
        <authorList>
            <person name="Harkins D.M."/>
            <person name="Durkin A.S."/>
            <person name="Brinkac L.M."/>
            <person name="Haft D.H."/>
            <person name="Selengut J.D."/>
            <person name="Sanka R."/>
            <person name="DePew J."/>
            <person name="Purushe J."/>
            <person name="Hartskeerl R.A."/>
            <person name="Ahmed A."/>
            <person name="van der Linden H."/>
            <person name="Goris M.G.A."/>
            <person name="Vinetz J.M."/>
            <person name="Sutton G.G."/>
            <person name="Nierman W.C."/>
            <person name="Fouts D.E."/>
        </authorList>
    </citation>
    <scope>NUCLEOTIDE SEQUENCE [LARGE SCALE GENOMIC DNA]</scope>
    <source>
        <strain evidence="5">5399</strain>
    </source>
</reference>
<dbReference type="PROSITE" id="PS50293">
    <property type="entry name" value="TPR_REGION"/>
    <property type="match status" value="1"/>
</dbReference>
<sequence>MKFAKIILYLFPIAFTLNVCDCGDPLIQKGWELNRQGIELLSSNPEKALRKFSAAQELIPDIPDFPTNAGLAYVNLSKNKEALEKFAEAIEIDPKYIQAYYNQGIIFEKLGNHRSAIESYTKALQIAPDMPDIVYNIGLAYENSGNKRLAIKNYIHFIEIAYTSDETNINDAKIRIEKLSREESDLTTGKSSKDRKKFSFP</sequence>
<proteinExistence type="predicted"/>
<dbReference type="Gene3D" id="1.25.40.10">
    <property type="entry name" value="Tetratricopeptide repeat domain"/>
    <property type="match status" value="2"/>
</dbReference>
<evidence type="ECO:0000256" key="4">
    <source>
        <dbReference type="SAM" id="MobiDB-lite"/>
    </source>
</evidence>
<keyword evidence="2 3" id="KW-0802">TPR repeat</keyword>
<gene>
    <name evidence="5" type="ORF">LEP1GSC050_0726</name>
</gene>
<dbReference type="InterPro" id="IPR050498">
    <property type="entry name" value="Ycf3"/>
</dbReference>
<accession>T0F755</accession>
<organism evidence="5 6">
    <name type="scientific">Leptospira broomii serovar Hurstbridge str. 5399</name>
    <dbReference type="NCBI Taxonomy" id="1049789"/>
    <lineage>
        <taxon>Bacteria</taxon>
        <taxon>Pseudomonadati</taxon>
        <taxon>Spirochaetota</taxon>
        <taxon>Spirochaetia</taxon>
        <taxon>Leptospirales</taxon>
        <taxon>Leptospiraceae</taxon>
        <taxon>Leptospira</taxon>
    </lineage>
</organism>
<dbReference type="InterPro" id="IPR019734">
    <property type="entry name" value="TPR_rpt"/>
</dbReference>
<dbReference type="SUPFAM" id="SSF48452">
    <property type="entry name" value="TPR-like"/>
    <property type="match status" value="1"/>
</dbReference>
<dbReference type="PROSITE" id="PS50005">
    <property type="entry name" value="TPR"/>
    <property type="match status" value="2"/>
</dbReference>
<name>T0F755_9LEPT</name>
<feature type="repeat" description="TPR" evidence="3">
    <location>
        <begin position="63"/>
        <end position="96"/>
    </location>
</feature>
<dbReference type="OrthoDB" id="9769609at2"/>
<protein>
    <submittedName>
        <fullName evidence="5">Tetratricopeptide repeat protein</fullName>
    </submittedName>
</protein>
<dbReference type="InterPro" id="IPR011990">
    <property type="entry name" value="TPR-like_helical_dom_sf"/>
</dbReference>
<evidence type="ECO:0000256" key="1">
    <source>
        <dbReference type="ARBA" id="ARBA00022737"/>
    </source>
</evidence>
<dbReference type="PANTHER" id="PTHR44858:SF1">
    <property type="entry name" value="UDP-N-ACETYLGLUCOSAMINE--PEPTIDE N-ACETYLGLUCOSAMINYLTRANSFERASE SPINDLY-RELATED"/>
    <property type="match status" value="1"/>
</dbReference>
<dbReference type="SMART" id="SM00028">
    <property type="entry name" value="TPR"/>
    <property type="match status" value="3"/>
</dbReference>
<evidence type="ECO:0000256" key="2">
    <source>
        <dbReference type="ARBA" id="ARBA00022803"/>
    </source>
</evidence>
<comment type="caution">
    <text evidence="5">The sequence shown here is derived from an EMBL/GenBank/DDBJ whole genome shotgun (WGS) entry which is preliminary data.</text>
</comment>
<dbReference type="PANTHER" id="PTHR44858">
    <property type="entry name" value="TETRATRICOPEPTIDE REPEAT PROTEIN 6"/>
    <property type="match status" value="1"/>
</dbReference>
<feature type="repeat" description="TPR" evidence="3">
    <location>
        <begin position="97"/>
        <end position="130"/>
    </location>
</feature>
<dbReference type="RefSeq" id="WP_010569213.1">
    <property type="nucleotide sequence ID" value="NZ_AHMO02000004.1"/>
</dbReference>
<dbReference type="EMBL" id="AHMO02000004">
    <property type="protein sequence ID" value="EQA46960.1"/>
    <property type="molecule type" value="Genomic_DNA"/>
</dbReference>